<feature type="transmembrane region" description="Helical" evidence="2">
    <location>
        <begin position="435"/>
        <end position="452"/>
    </location>
</feature>
<dbReference type="RefSeq" id="XP_028535687.1">
    <property type="nucleotide sequence ID" value="XM_028678551.1"/>
</dbReference>
<reference evidence="3 4" key="1">
    <citation type="submission" date="2015-04" db="EMBL/GenBank/DDBJ databases">
        <authorList>
            <consortium name="Pathogen Informatics"/>
        </authorList>
    </citation>
    <scope>NUCLEOTIDE SEQUENCE [LARGE SCALE GENOMIC DNA]</scope>
    <source>
        <strain evidence="3 4">SGS1</strain>
    </source>
</reference>
<feature type="region of interest" description="Disordered" evidence="1">
    <location>
        <begin position="373"/>
        <end position="392"/>
    </location>
</feature>
<dbReference type="OrthoDB" id="365900at2759"/>
<keyword evidence="2" id="KW-1133">Transmembrane helix</keyword>
<dbReference type="GeneID" id="39737971"/>
<evidence type="ECO:0000256" key="1">
    <source>
        <dbReference type="SAM" id="MobiDB-lite"/>
    </source>
</evidence>
<evidence type="ECO:0000313" key="4">
    <source>
        <dbReference type="Proteomes" id="UP000220158"/>
    </source>
</evidence>
<organism evidence="3 4">
    <name type="scientific">Plasmodium relictum</name>
    <dbReference type="NCBI Taxonomy" id="85471"/>
    <lineage>
        <taxon>Eukaryota</taxon>
        <taxon>Sar</taxon>
        <taxon>Alveolata</taxon>
        <taxon>Apicomplexa</taxon>
        <taxon>Aconoidasida</taxon>
        <taxon>Haemosporida</taxon>
        <taxon>Plasmodiidae</taxon>
        <taxon>Plasmodium</taxon>
        <taxon>Plasmodium (Haemamoeba)</taxon>
    </lineage>
</organism>
<dbReference type="Proteomes" id="UP000220158">
    <property type="component" value="Chromosome 13"/>
</dbReference>
<dbReference type="KEGG" id="prel:PRELSG_1303800"/>
<evidence type="ECO:0000256" key="2">
    <source>
        <dbReference type="SAM" id="Phobius"/>
    </source>
</evidence>
<gene>
    <name evidence="3" type="ORF">PRELSG_1303800</name>
</gene>
<feature type="region of interest" description="Disordered" evidence="1">
    <location>
        <begin position="1"/>
        <end position="29"/>
    </location>
</feature>
<keyword evidence="2" id="KW-0472">Membrane</keyword>
<name>A0A1J1HCH8_PLARL</name>
<keyword evidence="4" id="KW-1185">Reference proteome</keyword>
<evidence type="ECO:0000313" key="3">
    <source>
        <dbReference type="EMBL" id="CRH03680.1"/>
    </source>
</evidence>
<dbReference type="EMBL" id="LN835308">
    <property type="protein sequence ID" value="CRH03680.1"/>
    <property type="molecule type" value="Genomic_DNA"/>
</dbReference>
<keyword evidence="2" id="KW-0812">Transmembrane</keyword>
<dbReference type="VEuPathDB" id="PlasmoDB:PRELSG_1303800"/>
<sequence length="692" mass="81654">MSHKSEQECNNDTYKNEKKTKKKKKKKHSYSLINEVNYLQEDYLTSTSNINTNSRSKKKIYIEDKNELTGIQQDYINCVNKNEEEFFSHLTSSNNNKIMKREQKKKKNKINNNNTNESIQNYNNATELKEIIYPSGNLDGKKEDIISNYLYSEQKNKNIVSNSYCTEDENILNSNLDENINNSPIENEHINENSIQNDINLNNESNIFKKIFNRIKRTVIERKGNPITNENVVENDVCELNIIDTNRNEENNIDNEQNSIDEDIYIVNNQVDNIRENINEHNERTNEMINLNELNPNDVIDNIVLENQENETRNRILNYSNHENDVNNNVDDNNYRYRNITNNIISYCKNYMRDIKEKIKKYWLERVQEANTQLNTPHQSSNRPSINPNEDENDDPSCLQILFFLGLICKFPILWILGSIVFCVTPNEHKRTKKWSLINSIFAFMSIIYFIATSKFKGTKPVFSVVMNNNAEKKNIFKKGIVKYNNNVIKNIIILDEFSPTFWLSMNSKDVYETSQTSFLNWNFVSSQKPNSNILLSSNIYKLLNRVQVTIFFGKGNKYPTEEIEKIKYFLKDLKESMDPILYEKITMTDKDIPENFFGGGLRCEKVDKHLNEKNDEKGKEKWYLFWKGNDELNNMLNDFTFNSFIPVGEVFFFKSEYHCRVAFIYPKNMNIDQINVPYNFVEIKRIIIKSF</sequence>
<dbReference type="OMA" id="YLFWKEE"/>
<dbReference type="AlphaFoldDB" id="A0A1J1HCH8"/>
<accession>A0A1J1HCH8</accession>
<protein>
    <submittedName>
        <fullName evidence="3">Uncharacterized protein</fullName>
    </submittedName>
</protein>
<feature type="compositionally biased region" description="Basic residues" evidence="1">
    <location>
        <begin position="18"/>
        <end position="29"/>
    </location>
</feature>
<feature type="transmembrane region" description="Helical" evidence="2">
    <location>
        <begin position="401"/>
        <end position="423"/>
    </location>
</feature>
<proteinExistence type="predicted"/>
<feature type="compositionally biased region" description="Polar residues" evidence="1">
    <location>
        <begin position="373"/>
        <end position="388"/>
    </location>
</feature>